<dbReference type="HOGENOM" id="CLU_796992_0_0_1"/>
<accession>S8AE08</accession>
<dbReference type="Proteomes" id="UP000015100">
    <property type="component" value="Unassembled WGS sequence"/>
</dbReference>
<evidence type="ECO:0000313" key="2">
    <source>
        <dbReference type="EMBL" id="EPS39311.1"/>
    </source>
</evidence>
<dbReference type="EMBL" id="AQGS01000479">
    <property type="protein sequence ID" value="EPS39311.1"/>
    <property type="molecule type" value="Genomic_DNA"/>
</dbReference>
<sequence length="348" mass="39743">MRFQISLLVVLHSAAHVWAVPLNDDGDWNKNKALTQITPVGGGEPYWSWEGVIKSMFFDETNSCLSVDIRDNDVQTERYQKVVIRKCPDSRDKAPPEQQWFIKGQIVYDIDNQIIFEGYLRSQLNGPFNSALCLSSHKDPRNTPMYRPGADFANAEYASDVYQDIPPDQDWGKKVLSYQKYITAWGPVYTDICDPNNINQMWQIGLGKSNRQDTPDKWTCLIMTMDLTFARPIKYRIRPKTWGPTICSSISTPWCDGTDHKNCRPNYPFFAGLQRPNVKKSDVDDKFIAAVQAGCSPSYWMFQPNFMALDAHQKPLQSIIKATVSDGRVGPYYTDNDIKVFQAPDVVK</sequence>
<keyword evidence="3" id="KW-1185">Reference proteome</keyword>
<dbReference type="PROSITE" id="PS50231">
    <property type="entry name" value="RICIN_B_LECTIN"/>
    <property type="match status" value="1"/>
</dbReference>
<proteinExistence type="predicted"/>
<feature type="chain" id="PRO_5004560419" evidence="1">
    <location>
        <begin position="20"/>
        <end position="348"/>
    </location>
</feature>
<comment type="caution">
    <text evidence="2">The sequence shown here is derived from an EMBL/GenBank/DDBJ whole genome shotgun (WGS) entry which is preliminary data.</text>
</comment>
<organism evidence="2 3">
    <name type="scientific">Dactylellina haptotyla (strain CBS 200.50)</name>
    <name type="common">Nematode-trapping fungus</name>
    <name type="synonym">Monacrosporium haptotylum</name>
    <dbReference type="NCBI Taxonomy" id="1284197"/>
    <lineage>
        <taxon>Eukaryota</taxon>
        <taxon>Fungi</taxon>
        <taxon>Dikarya</taxon>
        <taxon>Ascomycota</taxon>
        <taxon>Pezizomycotina</taxon>
        <taxon>Orbiliomycetes</taxon>
        <taxon>Orbiliales</taxon>
        <taxon>Orbiliaceae</taxon>
        <taxon>Dactylellina</taxon>
    </lineage>
</organism>
<dbReference type="OMA" id="WAVPLND"/>
<gene>
    <name evidence="2" type="ORF">H072_6918</name>
</gene>
<evidence type="ECO:0000313" key="3">
    <source>
        <dbReference type="Proteomes" id="UP000015100"/>
    </source>
</evidence>
<keyword evidence="1" id="KW-0732">Signal</keyword>
<protein>
    <submittedName>
        <fullName evidence="2">Uncharacterized protein</fullName>
    </submittedName>
</protein>
<evidence type="ECO:0000256" key="1">
    <source>
        <dbReference type="SAM" id="SignalP"/>
    </source>
</evidence>
<reference evidence="3" key="2">
    <citation type="submission" date="2013-04" db="EMBL/GenBank/DDBJ databases">
        <title>Genomic mechanisms accounting for the adaptation to parasitism in nematode-trapping fungi.</title>
        <authorList>
            <person name="Ahren D.G."/>
        </authorList>
    </citation>
    <scope>NUCLEOTIDE SEQUENCE [LARGE SCALE GENOMIC DNA]</scope>
    <source>
        <strain evidence="3">CBS 200.50</strain>
    </source>
</reference>
<feature type="signal peptide" evidence="1">
    <location>
        <begin position="1"/>
        <end position="19"/>
    </location>
</feature>
<dbReference type="OrthoDB" id="5274646at2759"/>
<reference evidence="2 3" key="1">
    <citation type="journal article" date="2013" name="PLoS Genet.">
        <title>Genomic mechanisms accounting for the adaptation to parasitism in nematode-trapping fungi.</title>
        <authorList>
            <person name="Meerupati T."/>
            <person name="Andersson K.M."/>
            <person name="Friman E."/>
            <person name="Kumar D."/>
            <person name="Tunlid A."/>
            <person name="Ahren D."/>
        </authorList>
    </citation>
    <scope>NUCLEOTIDE SEQUENCE [LARGE SCALE GENOMIC DNA]</scope>
    <source>
        <strain evidence="2 3">CBS 200.50</strain>
    </source>
</reference>
<name>S8AE08_DACHA</name>
<dbReference type="AlphaFoldDB" id="S8AE08"/>